<feature type="domain" description="N-acetyltransferase" evidence="1">
    <location>
        <begin position="14"/>
        <end position="179"/>
    </location>
</feature>
<dbReference type="EMBL" id="DVJP01000058">
    <property type="protein sequence ID" value="HIS76927.1"/>
    <property type="molecule type" value="Genomic_DNA"/>
</dbReference>
<comment type="caution">
    <text evidence="2">The sequence shown here is derived from an EMBL/GenBank/DDBJ whole genome shotgun (WGS) entry which is preliminary data.</text>
</comment>
<organism evidence="2 3">
    <name type="scientific">Candidatus Merdivicinus excrementipullorum</name>
    <dbReference type="NCBI Taxonomy" id="2840867"/>
    <lineage>
        <taxon>Bacteria</taxon>
        <taxon>Bacillati</taxon>
        <taxon>Bacillota</taxon>
        <taxon>Clostridia</taxon>
        <taxon>Eubacteriales</taxon>
        <taxon>Oscillospiraceae</taxon>
        <taxon>Oscillospiraceae incertae sedis</taxon>
        <taxon>Candidatus Merdivicinus</taxon>
    </lineage>
</organism>
<dbReference type="SUPFAM" id="SSF55729">
    <property type="entry name" value="Acyl-CoA N-acyltransferases (Nat)"/>
    <property type="match status" value="1"/>
</dbReference>
<dbReference type="InterPro" id="IPR016181">
    <property type="entry name" value="Acyl_CoA_acyltransferase"/>
</dbReference>
<dbReference type="GO" id="GO:0016747">
    <property type="term" value="F:acyltransferase activity, transferring groups other than amino-acyl groups"/>
    <property type="evidence" value="ECO:0007669"/>
    <property type="project" value="InterPro"/>
</dbReference>
<dbReference type="InterPro" id="IPR000182">
    <property type="entry name" value="GNAT_dom"/>
</dbReference>
<proteinExistence type="predicted"/>
<sequence length="181" mass="20841">MEHKGTKRLETERLILRPFRLEDAESCVRNWAADPEVYRYISQEAQTAKDVYDWLSTADEAYASLETYYWAIVEKSKGEVIGEIFVDDFGSRNRWCELDWKIGRAFWGQGYAAEAAAAVIQYLFCQVGFHRIQAKCCVENSASERVMQKAGMTKEGILRGYFDAKDGRWRDVAMYAVLSSD</sequence>
<evidence type="ECO:0000313" key="3">
    <source>
        <dbReference type="Proteomes" id="UP000824002"/>
    </source>
</evidence>
<dbReference type="PROSITE" id="PS51186">
    <property type="entry name" value="GNAT"/>
    <property type="match status" value="1"/>
</dbReference>
<protein>
    <submittedName>
        <fullName evidence="2">GNAT family N-acetyltransferase</fullName>
    </submittedName>
</protein>
<evidence type="ECO:0000259" key="1">
    <source>
        <dbReference type="PROSITE" id="PS51186"/>
    </source>
</evidence>
<dbReference type="Gene3D" id="3.40.630.30">
    <property type="match status" value="1"/>
</dbReference>
<reference evidence="2" key="2">
    <citation type="journal article" date="2021" name="PeerJ">
        <title>Extensive microbial diversity within the chicken gut microbiome revealed by metagenomics and culture.</title>
        <authorList>
            <person name="Gilroy R."/>
            <person name="Ravi A."/>
            <person name="Getino M."/>
            <person name="Pursley I."/>
            <person name="Horton D.L."/>
            <person name="Alikhan N.F."/>
            <person name="Baker D."/>
            <person name="Gharbi K."/>
            <person name="Hall N."/>
            <person name="Watson M."/>
            <person name="Adriaenssens E.M."/>
            <person name="Foster-Nyarko E."/>
            <person name="Jarju S."/>
            <person name="Secka A."/>
            <person name="Antonio M."/>
            <person name="Oren A."/>
            <person name="Chaudhuri R.R."/>
            <person name="La Ragione R."/>
            <person name="Hildebrand F."/>
            <person name="Pallen M.J."/>
        </authorList>
    </citation>
    <scope>NUCLEOTIDE SEQUENCE</scope>
    <source>
        <strain evidence="2">CHK199-13235</strain>
    </source>
</reference>
<accession>A0A9D1K0M5</accession>
<dbReference type="PANTHER" id="PTHR43792">
    <property type="entry name" value="GNAT FAMILY, PUTATIVE (AFU_ORTHOLOGUE AFUA_3G00765)-RELATED-RELATED"/>
    <property type="match status" value="1"/>
</dbReference>
<evidence type="ECO:0000313" key="2">
    <source>
        <dbReference type="EMBL" id="HIS76927.1"/>
    </source>
</evidence>
<dbReference type="Pfam" id="PF13302">
    <property type="entry name" value="Acetyltransf_3"/>
    <property type="match status" value="1"/>
</dbReference>
<reference evidence="2" key="1">
    <citation type="submission" date="2020-10" db="EMBL/GenBank/DDBJ databases">
        <authorList>
            <person name="Gilroy R."/>
        </authorList>
    </citation>
    <scope>NUCLEOTIDE SEQUENCE</scope>
    <source>
        <strain evidence="2">CHK199-13235</strain>
    </source>
</reference>
<name>A0A9D1K0M5_9FIRM</name>
<dbReference type="AlphaFoldDB" id="A0A9D1K0M5"/>
<dbReference type="InterPro" id="IPR051531">
    <property type="entry name" value="N-acetyltransferase"/>
</dbReference>
<gene>
    <name evidence="2" type="ORF">IAB51_08975</name>
</gene>
<dbReference type="Proteomes" id="UP000824002">
    <property type="component" value="Unassembled WGS sequence"/>
</dbReference>